<dbReference type="SUPFAM" id="SSF117281">
    <property type="entry name" value="Kelch motif"/>
    <property type="match status" value="2"/>
</dbReference>
<organism evidence="3 4">
    <name type="scientific">Thelohanellus kitauei</name>
    <name type="common">Myxosporean</name>
    <dbReference type="NCBI Taxonomy" id="669202"/>
    <lineage>
        <taxon>Eukaryota</taxon>
        <taxon>Metazoa</taxon>
        <taxon>Cnidaria</taxon>
        <taxon>Myxozoa</taxon>
        <taxon>Myxosporea</taxon>
        <taxon>Bivalvulida</taxon>
        <taxon>Platysporina</taxon>
        <taxon>Myxobolidae</taxon>
        <taxon>Thelohanellus</taxon>
    </lineage>
</organism>
<keyword evidence="1" id="KW-0880">Kelch repeat</keyword>
<sequence length="341" mass="39576">MSQTDECIRPENRAHHCITSVREFIIIYGGCETNTGAECNDLCIYNTISGCCKRYQTPREIKDTCLSASICCVGNLVYIFGGDCVDEDIYRQTNSLVSFNLTDATWNVVYSHNDEYDENTPPPMWGNALFYHNGSLYVLGGFNCRLNLDTLHKFCIKTSTWSMVPQNGLRPIFKHQIFGTVYKNKKISMFDFFTNTWTSRATNSKSQHYPDDRIYESFTFSDNVGFMSGGINPNFNVVFSDIWRINLETFEWFKLEYSLKTGVYCHRMSVIDDYYLNSFGGYRDIYIPNPLECFTIRPKSLYHLCLESIYKSSNLRHYADFLPPAMAEEFNLNCIDSYFHH</sequence>
<evidence type="ECO:0000256" key="2">
    <source>
        <dbReference type="ARBA" id="ARBA00022737"/>
    </source>
</evidence>
<dbReference type="AlphaFoldDB" id="A0A0C2MD86"/>
<keyword evidence="2" id="KW-0677">Repeat</keyword>
<keyword evidence="4" id="KW-1185">Reference proteome</keyword>
<accession>A0A0C2MD86</accession>
<proteinExistence type="predicted"/>
<dbReference type="InterPro" id="IPR015915">
    <property type="entry name" value="Kelch-typ_b-propeller"/>
</dbReference>
<dbReference type="InterPro" id="IPR052125">
    <property type="entry name" value="KLHDC10"/>
</dbReference>
<dbReference type="PANTHER" id="PTHR46428:SF1">
    <property type="entry name" value="KELCH DOMAIN-CONTAINING PROTEIN 10"/>
    <property type="match status" value="1"/>
</dbReference>
<dbReference type="PANTHER" id="PTHR46428">
    <property type="entry name" value="KELCH DOMAIN-CONTAINING PROTEIN 10"/>
    <property type="match status" value="1"/>
</dbReference>
<evidence type="ECO:0000256" key="1">
    <source>
        <dbReference type="ARBA" id="ARBA00022441"/>
    </source>
</evidence>
<dbReference type="Proteomes" id="UP000031668">
    <property type="component" value="Unassembled WGS sequence"/>
</dbReference>
<evidence type="ECO:0000313" key="4">
    <source>
        <dbReference type="Proteomes" id="UP000031668"/>
    </source>
</evidence>
<evidence type="ECO:0000313" key="3">
    <source>
        <dbReference type="EMBL" id="KII62269.1"/>
    </source>
</evidence>
<dbReference type="Pfam" id="PF24681">
    <property type="entry name" value="Kelch_KLHDC2_KLHL20_DRC7"/>
    <property type="match status" value="1"/>
</dbReference>
<dbReference type="GO" id="GO:0032874">
    <property type="term" value="P:positive regulation of stress-activated MAPK cascade"/>
    <property type="evidence" value="ECO:0007669"/>
    <property type="project" value="TreeGrafter"/>
</dbReference>
<comment type="caution">
    <text evidence="3">The sequence shown here is derived from an EMBL/GenBank/DDBJ whole genome shotgun (WGS) entry which is preliminary data.</text>
</comment>
<dbReference type="OrthoDB" id="7676067at2759"/>
<name>A0A0C2MD86_THEKT</name>
<dbReference type="EMBL" id="JWZT01005022">
    <property type="protein sequence ID" value="KII62269.1"/>
    <property type="molecule type" value="Genomic_DNA"/>
</dbReference>
<gene>
    <name evidence="3" type="ORF">RF11_09586</name>
</gene>
<protein>
    <submittedName>
        <fullName evidence="3">Kelch domain-containing protein 10</fullName>
    </submittedName>
</protein>
<dbReference type="Gene3D" id="2.120.10.80">
    <property type="entry name" value="Kelch-type beta propeller"/>
    <property type="match status" value="2"/>
</dbReference>
<reference evidence="3 4" key="1">
    <citation type="journal article" date="2014" name="Genome Biol. Evol.">
        <title>The genome of the myxosporean Thelohanellus kitauei shows adaptations to nutrient acquisition within its fish host.</title>
        <authorList>
            <person name="Yang Y."/>
            <person name="Xiong J."/>
            <person name="Zhou Z."/>
            <person name="Huo F."/>
            <person name="Miao W."/>
            <person name="Ran C."/>
            <person name="Liu Y."/>
            <person name="Zhang J."/>
            <person name="Feng J."/>
            <person name="Wang M."/>
            <person name="Wang M."/>
            <person name="Wang L."/>
            <person name="Yao B."/>
        </authorList>
    </citation>
    <scope>NUCLEOTIDE SEQUENCE [LARGE SCALE GENOMIC DNA]</scope>
    <source>
        <strain evidence="3">Wuqing</strain>
    </source>
</reference>